<dbReference type="Gene3D" id="3.40.50.150">
    <property type="entry name" value="Vaccinia Virus protein VP39"/>
    <property type="match status" value="1"/>
</dbReference>
<evidence type="ECO:0000256" key="11">
    <source>
        <dbReference type="ARBA" id="ARBA00022842"/>
    </source>
</evidence>
<dbReference type="PANTHER" id="PTHR11406">
    <property type="entry name" value="PHOSPHOGLYCERATE KINASE"/>
    <property type="match status" value="1"/>
</dbReference>
<dbReference type="GO" id="GO:0005524">
    <property type="term" value="F:ATP binding"/>
    <property type="evidence" value="ECO:0007669"/>
    <property type="project" value="UniProtKB-KW"/>
</dbReference>
<dbReference type="EMBL" id="NQVE01000050">
    <property type="protein sequence ID" value="RAL51368.1"/>
    <property type="molecule type" value="Genomic_DNA"/>
</dbReference>
<evidence type="ECO:0000256" key="6">
    <source>
        <dbReference type="ARBA" id="ARBA00022691"/>
    </source>
</evidence>
<dbReference type="InterPro" id="IPR015824">
    <property type="entry name" value="Phosphoglycerate_kinase_N"/>
</dbReference>
<evidence type="ECO:0000256" key="9">
    <source>
        <dbReference type="ARBA" id="ARBA00022777"/>
    </source>
</evidence>
<keyword evidence="7" id="KW-0819">tRNA processing</keyword>
<comment type="similarity">
    <text evidence="3 12">Belongs to the phosphoglycerate kinase family.</text>
</comment>
<evidence type="ECO:0000256" key="13">
    <source>
        <dbReference type="RuleBase" id="RU000696"/>
    </source>
</evidence>
<comment type="catalytic activity">
    <reaction evidence="1">
        <text>guanosine(46) in tRNA + S-adenosyl-L-methionine = N(7)-methylguanosine(46) in tRNA + S-adenosyl-L-homocysteine</text>
        <dbReference type="Rhea" id="RHEA:42708"/>
        <dbReference type="Rhea" id="RHEA-COMP:10188"/>
        <dbReference type="Rhea" id="RHEA-COMP:10189"/>
        <dbReference type="ChEBI" id="CHEBI:57856"/>
        <dbReference type="ChEBI" id="CHEBI:59789"/>
        <dbReference type="ChEBI" id="CHEBI:74269"/>
        <dbReference type="ChEBI" id="CHEBI:74480"/>
        <dbReference type="EC" id="2.1.1.33"/>
    </reaction>
</comment>
<reference evidence="15 16" key="1">
    <citation type="submission" date="2018-06" db="EMBL/GenBank/DDBJ databases">
        <title>The Genome of Cuscuta australis (Dodder) Provides Insight into the Evolution of Plant Parasitism.</title>
        <authorList>
            <person name="Liu H."/>
        </authorList>
    </citation>
    <scope>NUCLEOTIDE SEQUENCE [LARGE SCALE GENOMIC DNA]</scope>
    <source>
        <strain evidence="16">cv. Yunnan</strain>
        <tissue evidence="15">Vines</tissue>
    </source>
</reference>
<keyword evidence="6" id="KW-0949">S-adenosyl-L-methionine</keyword>
<dbReference type="InterPro" id="IPR001576">
    <property type="entry name" value="Phosphoglycerate_kinase"/>
</dbReference>
<dbReference type="GO" id="GO:0006096">
    <property type="term" value="P:glycolytic process"/>
    <property type="evidence" value="ECO:0007669"/>
    <property type="project" value="InterPro"/>
</dbReference>
<comment type="subunit">
    <text evidence="13">Monomer.</text>
</comment>
<evidence type="ECO:0000256" key="2">
    <source>
        <dbReference type="ARBA" id="ARBA00001946"/>
    </source>
</evidence>
<comment type="catalytic activity">
    <reaction evidence="12">
        <text>(2R)-3-phosphoglycerate + ATP = (2R)-3-phospho-glyceroyl phosphate + ADP</text>
        <dbReference type="Rhea" id="RHEA:14801"/>
        <dbReference type="ChEBI" id="CHEBI:30616"/>
        <dbReference type="ChEBI" id="CHEBI:57604"/>
        <dbReference type="ChEBI" id="CHEBI:58272"/>
        <dbReference type="ChEBI" id="CHEBI:456216"/>
        <dbReference type="EC" id="2.7.2.3"/>
    </reaction>
</comment>
<keyword evidence="11" id="KW-0460">Magnesium</keyword>
<dbReference type="PANTHER" id="PTHR11406:SF32">
    <property type="entry name" value="PHOSPHOGLYCERATE KINASE"/>
    <property type="match status" value="1"/>
</dbReference>
<sequence>MLSNMNQVAVDIPHPVHTFFNKPCNIIPSPLSRSHRTRNRSAFNKNNCSAHLRSPFPDRKTVDEPSLVEEDAVSDGGQLPAFPHIRSLGNFPREELFGKVVMVRFDKMVILDGMRKNQPLPASSFSTIKYLYESGAKVILVGSWNEIINPMLHSKAHLSSESVAEFLSSMLEVEVVTVKLVCGYMLLDMGDSTTPHICLLENLFHCKGERANSSKLSKELTSGVDIVINDAFSESHKVLASTVGVASFCCAHIAGFYFDEGLCKLKKIIKPFERPYVAIIGGSSLAEKADAVHLLASICDGLVFVGSMAFQIMHALGIPVPLKLVEHGALNEAVRIVKSAILRNIPLGLPQDVWCIKENFPHEMEMVSVHSIPEGWQPVDIGPGSLEKMISLLSKCKKIMWIGPVRFSTNLLDNGGTFKLAEALGTSNTCDVTFVGNMDFDELLEKSKSFSDDNFLKSATVVWEVLKGGKLPGLMALDREYPFLINWSTAYDDPMRPLAVDVGSGNGMFLFEMAKRRKDMNFLGLEINRKLVDRCLDVTFQLGIHNVHFIAANATSTFQSIISSYPGDLVLVSIQCPNPDFNRPQYRWRMLQRSLVEAVADMLVFGGKVFLQSDIEAVAVRMKDEFMGHGKGKLAVVEHSGQWLKENPFGVASDWEKHVLERGDPMYRLLLFKLGS</sequence>
<dbReference type="SUPFAM" id="SSF53335">
    <property type="entry name" value="S-adenosyl-L-methionine-dependent methyltransferases"/>
    <property type="match status" value="1"/>
</dbReference>
<keyword evidence="16" id="KW-1185">Reference proteome</keyword>
<dbReference type="Gene3D" id="3.40.50.1260">
    <property type="entry name" value="Phosphoglycerate kinase, N-terminal domain"/>
    <property type="match status" value="2"/>
</dbReference>
<keyword evidence="8" id="KW-0547">Nucleotide-binding</keyword>
<evidence type="ECO:0000313" key="15">
    <source>
        <dbReference type="EMBL" id="RAL51368.1"/>
    </source>
</evidence>
<dbReference type="EC" id="2.7.2.3" evidence="12"/>
<evidence type="ECO:0000256" key="5">
    <source>
        <dbReference type="ARBA" id="ARBA00022679"/>
    </source>
</evidence>
<evidence type="ECO:0000256" key="10">
    <source>
        <dbReference type="ARBA" id="ARBA00022840"/>
    </source>
</evidence>
<dbReference type="Pfam" id="PF00162">
    <property type="entry name" value="PGK"/>
    <property type="match status" value="1"/>
</dbReference>
<dbReference type="InterPro" id="IPR036043">
    <property type="entry name" value="Phosphoglycerate_kinase_sf"/>
</dbReference>
<dbReference type="Pfam" id="PF02390">
    <property type="entry name" value="Methyltransf_4"/>
    <property type="match status" value="1"/>
</dbReference>
<dbReference type="SUPFAM" id="SSF53748">
    <property type="entry name" value="Phosphoglycerate kinase"/>
    <property type="match status" value="1"/>
</dbReference>
<dbReference type="GO" id="GO:0006094">
    <property type="term" value="P:gluconeogenesis"/>
    <property type="evidence" value="ECO:0007669"/>
    <property type="project" value="TreeGrafter"/>
</dbReference>
<evidence type="ECO:0000256" key="7">
    <source>
        <dbReference type="ARBA" id="ARBA00022694"/>
    </source>
</evidence>
<evidence type="ECO:0000256" key="1">
    <source>
        <dbReference type="ARBA" id="ARBA00000142"/>
    </source>
</evidence>
<keyword evidence="9 12" id="KW-0418">Kinase</keyword>
<dbReference type="Proteomes" id="UP000249390">
    <property type="component" value="Unassembled WGS sequence"/>
</dbReference>
<dbReference type="GO" id="GO:0004618">
    <property type="term" value="F:phosphoglycerate kinase activity"/>
    <property type="evidence" value="ECO:0007669"/>
    <property type="project" value="UniProtKB-EC"/>
</dbReference>
<dbReference type="InterPro" id="IPR029063">
    <property type="entry name" value="SAM-dependent_MTases_sf"/>
</dbReference>
<evidence type="ECO:0000256" key="8">
    <source>
        <dbReference type="ARBA" id="ARBA00022741"/>
    </source>
</evidence>
<feature type="compositionally biased region" description="Polar residues" evidence="14">
    <location>
        <begin position="40"/>
        <end position="49"/>
    </location>
</feature>
<keyword evidence="4" id="KW-0489">Methyltransferase</keyword>
<dbReference type="FunFam" id="3.40.50.150:FF:000194">
    <property type="entry name" value="Phosphoglycerate kinase"/>
    <property type="match status" value="1"/>
</dbReference>
<dbReference type="GO" id="GO:0008176">
    <property type="term" value="F:tRNA (guanine(46)-N7)-methyltransferase activity"/>
    <property type="evidence" value="ECO:0007669"/>
    <property type="project" value="UniProtKB-EC"/>
</dbReference>
<dbReference type="GO" id="GO:0043531">
    <property type="term" value="F:ADP binding"/>
    <property type="evidence" value="ECO:0007669"/>
    <property type="project" value="TreeGrafter"/>
</dbReference>
<proteinExistence type="inferred from homology"/>
<evidence type="ECO:0000256" key="4">
    <source>
        <dbReference type="ARBA" id="ARBA00022603"/>
    </source>
</evidence>
<name>A0A328E3V7_9ASTE</name>
<dbReference type="PROSITE" id="PS51625">
    <property type="entry name" value="SAM_MT_TRMB"/>
    <property type="match status" value="1"/>
</dbReference>
<dbReference type="CDD" id="cd02440">
    <property type="entry name" value="AdoMet_MTases"/>
    <property type="match status" value="1"/>
</dbReference>
<dbReference type="GO" id="GO:0005829">
    <property type="term" value="C:cytosol"/>
    <property type="evidence" value="ECO:0007669"/>
    <property type="project" value="TreeGrafter"/>
</dbReference>
<feature type="region of interest" description="Disordered" evidence="14">
    <location>
        <begin position="30"/>
        <end position="61"/>
    </location>
</feature>
<accession>A0A328E3V7</accession>
<dbReference type="AlphaFoldDB" id="A0A328E3V7"/>
<keyword evidence="10" id="KW-0067">ATP-binding</keyword>
<keyword evidence="5 12" id="KW-0808">Transferase</keyword>
<gene>
    <name evidence="15" type="ORF">DM860_010870</name>
</gene>
<protein>
    <recommendedName>
        <fullName evidence="12">Phosphoglycerate kinase</fullName>
        <ecNumber evidence="12">2.7.2.3</ecNumber>
    </recommendedName>
</protein>
<evidence type="ECO:0000256" key="14">
    <source>
        <dbReference type="SAM" id="MobiDB-lite"/>
    </source>
</evidence>
<dbReference type="InterPro" id="IPR003358">
    <property type="entry name" value="tRNA_(Gua-N-7)_MeTrfase_Trmb"/>
</dbReference>
<dbReference type="PRINTS" id="PR00477">
    <property type="entry name" value="PHGLYCKINASE"/>
</dbReference>
<organism evidence="15 16">
    <name type="scientific">Cuscuta australis</name>
    <dbReference type="NCBI Taxonomy" id="267555"/>
    <lineage>
        <taxon>Eukaryota</taxon>
        <taxon>Viridiplantae</taxon>
        <taxon>Streptophyta</taxon>
        <taxon>Embryophyta</taxon>
        <taxon>Tracheophyta</taxon>
        <taxon>Spermatophyta</taxon>
        <taxon>Magnoliopsida</taxon>
        <taxon>eudicotyledons</taxon>
        <taxon>Gunneridae</taxon>
        <taxon>Pentapetalae</taxon>
        <taxon>asterids</taxon>
        <taxon>lamiids</taxon>
        <taxon>Solanales</taxon>
        <taxon>Convolvulaceae</taxon>
        <taxon>Cuscuteae</taxon>
        <taxon>Cuscuta</taxon>
        <taxon>Cuscuta subgen. Grammica</taxon>
        <taxon>Cuscuta sect. Cleistogrammica</taxon>
    </lineage>
</organism>
<evidence type="ECO:0000313" key="16">
    <source>
        <dbReference type="Proteomes" id="UP000249390"/>
    </source>
</evidence>
<comment type="cofactor">
    <cofactor evidence="2">
        <name>Mg(2+)</name>
        <dbReference type="ChEBI" id="CHEBI:18420"/>
    </cofactor>
</comment>
<evidence type="ECO:0000256" key="12">
    <source>
        <dbReference type="RuleBase" id="RU000532"/>
    </source>
</evidence>
<comment type="caution">
    <text evidence="15">The sequence shown here is derived from an EMBL/GenBank/DDBJ whole genome shotgun (WGS) entry which is preliminary data.</text>
</comment>
<evidence type="ECO:0000256" key="3">
    <source>
        <dbReference type="ARBA" id="ARBA00008982"/>
    </source>
</evidence>